<dbReference type="EMBL" id="MJIL01000101">
    <property type="protein sequence ID" value="OLQ69323.1"/>
    <property type="molecule type" value="Genomic_DNA"/>
</dbReference>
<dbReference type="InterPro" id="IPR001647">
    <property type="entry name" value="HTH_TetR"/>
</dbReference>
<dbReference type="AlphaFoldDB" id="A0A1Q9G5W5"/>
<dbReference type="Proteomes" id="UP000186905">
    <property type="component" value="Unassembled WGS sequence"/>
</dbReference>
<proteinExistence type="predicted"/>
<dbReference type="PROSITE" id="PS50977">
    <property type="entry name" value="HTH_TETR_2"/>
    <property type="match status" value="1"/>
</dbReference>
<organism evidence="4 5">
    <name type="scientific">Photobacterium proteolyticum</name>
    <dbReference type="NCBI Taxonomy" id="1903952"/>
    <lineage>
        <taxon>Bacteria</taxon>
        <taxon>Pseudomonadati</taxon>
        <taxon>Pseudomonadota</taxon>
        <taxon>Gammaproteobacteria</taxon>
        <taxon>Vibrionales</taxon>
        <taxon>Vibrionaceae</taxon>
        <taxon>Photobacterium</taxon>
    </lineage>
</organism>
<keyword evidence="5" id="KW-1185">Reference proteome</keyword>
<evidence type="ECO:0000313" key="4">
    <source>
        <dbReference type="EMBL" id="OLQ69323.1"/>
    </source>
</evidence>
<evidence type="ECO:0000256" key="1">
    <source>
        <dbReference type="ARBA" id="ARBA00023125"/>
    </source>
</evidence>
<dbReference type="InterPro" id="IPR009057">
    <property type="entry name" value="Homeodomain-like_sf"/>
</dbReference>
<dbReference type="PRINTS" id="PR00455">
    <property type="entry name" value="HTHTETR"/>
</dbReference>
<dbReference type="PANTHER" id="PTHR43479">
    <property type="entry name" value="ACREF/ENVCD OPERON REPRESSOR-RELATED"/>
    <property type="match status" value="1"/>
</dbReference>
<accession>A0A1Q9G5W5</accession>
<evidence type="ECO:0000259" key="3">
    <source>
        <dbReference type="PROSITE" id="PS50977"/>
    </source>
</evidence>
<dbReference type="Pfam" id="PF00440">
    <property type="entry name" value="TetR_N"/>
    <property type="match status" value="1"/>
</dbReference>
<gene>
    <name evidence="4" type="ORF">BIT28_20290</name>
</gene>
<comment type="caution">
    <text evidence="4">The sequence shown here is derived from an EMBL/GenBank/DDBJ whole genome shotgun (WGS) entry which is preliminary data.</text>
</comment>
<dbReference type="GO" id="GO:0003677">
    <property type="term" value="F:DNA binding"/>
    <property type="evidence" value="ECO:0007669"/>
    <property type="project" value="UniProtKB-UniRule"/>
</dbReference>
<dbReference type="RefSeq" id="WP_075768249.1">
    <property type="nucleotide sequence ID" value="NZ_MJIL01000101.1"/>
</dbReference>
<feature type="DNA-binding region" description="H-T-H motif" evidence="2">
    <location>
        <begin position="38"/>
        <end position="57"/>
    </location>
</feature>
<feature type="domain" description="HTH tetR-type" evidence="3">
    <location>
        <begin position="15"/>
        <end position="75"/>
    </location>
</feature>
<evidence type="ECO:0000256" key="2">
    <source>
        <dbReference type="PROSITE-ProRule" id="PRU00335"/>
    </source>
</evidence>
<sequence>MTEKRVGRQTAKAAEETRKQILCAATELFCCQGFKAVSLRAISEKAGVSHSLIRHHFGSKLKIWKQVNDEMENYFRQYISDLLHTQDSQLKSNYRLFNVLTTLLARLLVDPRPMQILADAMKQEQELVVYFLDESYEMAELFESLLNECHKEGYIQDYQVNELKWLTASYAHSATSLAPLMRGTYPEVESESACLLKHWHLYARMLAAQLEIPADDIPQPAQLEDLLQAVPWECK</sequence>
<dbReference type="SUPFAM" id="SSF46689">
    <property type="entry name" value="Homeodomain-like"/>
    <property type="match status" value="1"/>
</dbReference>
<dbReference type="Gene3D" id="1.10.357.10">
    <property type="entry name" value="Tetracycline Repressor, domain 2"/>
    <property type="match status" value="1"/>
</dbReference>
<protein>
    <recommendedName>
        <fullName evidence="3">HTH tetR-type domain-containing protein</fullName>
    </recommendedName>
</protein>
<name>A0A1Q9G5W5_9GAMM</name>
<dbReference type="STRING" id="1903952.BIT28_20290"/>
<dbReference type="OrthoDB" id="9151800at2"/>
<reference evidence="4 5" key="1">
    <citation type="submission" date="2016-09" db="EMBL/GenBank/DDBJ databases">
        <title>Photobacterium proteolyticum sp. nov. a protease producing bacterium isolated from ocean sediments of Laizhou Bay.</title>
        <authorList>
            <person name="Li Y."/>
        </authorList>
    </citation>
    <scope>NUCLEOTIDE SEQUENCE [LARGE SCALE GENOMIC DNA]</scope>
    <source>
        <strain evidence="4 5">13-12</strain>
    </source>
</reference>
<evidence type="ECO:0000313" key="5">
    <source>
        <dbReference type="Proteomes" id="UP000186905"/>
    </source>
</evidence>
<dbReference type="InterPro" id="IPR050624">
    <property type="entry name" value="HTH-type_Tx_Regulator"/>
</dbReference>
<keyword evidence="1 2" id="KW-0238">DNA-binding</keyword>
<dbReference type="PANTHER" id="PTHR43479:SF12">
    <property type="entry name" value="TRANSCRIPTIONAL REGULATORY PROTEIN"/>
    <property type="match status" value="1"/>
</dbReference>